<comment type="caution">
    <text evidence="1">The sequence shown here is derived from an EMBL/GenBank/DDBJ whole genome shotgun (WGS) entry which is preliminary data.</text>
</comment>
<keyword evidence="2" id="KW-1185">Reference proteome</keyword>
<dbReference type="EMBL" id="RKLX01000004">
    <property type="protein sequence ID" value="TGD19584.1"/>
    <property type="molecule type" value="Genomic_DNA"/>
</dbReference>
<evidence type="ECO:0000313" key="2">
    <source>
        <dbReference type="Proteomes" id="UP000297348"/>
    </source>
</evidence>
<sequence length="65" mass="7025">MAETCANLPEAAKVEPAVSTVLAEVFSQPTPWDDLEDWRFVSGLQASRKTVPQAAGVPQSRRNLG</sequence>
<name>A0A4Z0JDZ0_9LACO</name>
<gene>
    <name evidence="1" type="ORF">EGT51_03515</name>
</gene>
<dbReference type="Proteomes" id="UP000297348">
    <property type="component" value="Unassembled WGS sequence"/>
</dbReference>
<dbReference type="AlphaFoldDB" id="A0A4Z0JDZ0"/>
<organism evidence="1 2">
    <name type="scientific">Levilactobacillus suantsaiihabitans</name>
    <dbReference type="NCBI Taxonomy" id="2487722"/>
    <lineage>
        <taxon>Bacteria</taxon>
        <taxon>Bacillati</taxon>
        <taxon>Bacillota</taxon>
        <taxon>Bacilli</taxon>
        <taxon>Lactobacillales</taxon>
        <taxon>Lactobacillaceae</taxon>
        <taxon>Levilactobacillus</taxon>
    </lineage>
</organism>
<evidence type="ECO:0000313" key="1">
    <source>
        <dbReference type="EMBL" id="TGD19584.1"/>
    </source>
</evidence>
<accession>A0A4Z0JDZ0</accession>
<proteinExistence type="predicted"/>
<protein>
    <submittedName>
        <fullName evidence="1">Uncharacterized protein</fullName>
    </submittedName>
</protein>
<reference evidence="1 2" key="1">
    <citation type="submission" date="2018-10" db="EMBL/GenBank/DDBJ databases">
        <title>Lactobacillus sp. R7 and Lactobacillus sp. R19 isolated from fermented mustard green product of Taiwan.</title>
        <authorList>
            <person name="Lin S.-T."/>
        </authorList>
    </citation>
    <scope>NUCLEOTIDE SEQUENCE [LARGE SCALE GENOMIC DNA]</scope>
    <source>
        <strain evidence="1 2">BCRC 81129</strain>
    </source>
</reference>